<name>A0ABT4W2W9_9RHOB</name>
<comment type="caution">
    <text evidence="1">The sequence shown here is derived from an EMBL/GenBank/DDBJ whole genome shotgun (WGS) entry which is preliminary data.</text>
</comment>
<dbReference type="EMBL" id="JAQIIO010000004">
    <property type="protein sequence ID" value="MDA5094330.1"/>
    <property type="molecule type" value="Genomic_DNA"/>
</dbReference>
<evidence type="ECO:0000313" key="1">
    <source>
        <dbReference type="EMBL" id="MDA5094330.1"/>
    </source>
</evidence>
<evidence type="ECO:0000313" key="2">
    <source>
        <dbReference type="Proteomes" id="UP001528040"/>
    </source>
</evidence>
<sequence>MSQIAVLTGDIVNSTQLSPEQLDQALEALKQATDEISAWHANSTQTTTIFGRRGGDGWQAMLQASELSLRAALFLRASLMSAGPFQTRIAAASGSGTLNKKAQSDPNYAHGSAFTQSGRLLDQLPRNRLMQHAQGGTLSASFLLADHISREWTQAQAMAMSLALAPSRGTQQDMADKLQISRQAVAQALRAAGYTAIHGAIELIETELRETSQDA</sequence>
<protein>
    <submittedName>
        <fullName evidence="1">MarR family transcriptional regulator</fullName>
    </submittedName>
</protein>
<accession>A0ABT4W2W9</accession>
<reference evidence="1 2" key="1">
    <citation type="submission" date="2023-01" db="EMBL/GenBank/DDBJ databases">
        <authorList>
            <person name="Yoon J.-W."/>
        </authorList>
    </citation>
    <scope>NUCLEOTIDE SEQUENCE [LARGE SCALE GENOMIC DNA]</scope>
    <source>
        <strain evidence="1 2">KMU-50</strain>
    </source>
</reference>
<keyword evidence="2" id="KW-1185">Reference proteome</keyword>
<proteinExistence type="predicted"/>
<organism evidence="1 2">
    <name type="scientific">Aliiroseovarius salicola</name>
    <dbReference type="NCBI Taxonomy" id="3009082"/>
    <lineage>
        <taxon>Bacteria</taxon>
        <taxon>Pseudomonadati</taxon>
        <taxon>Pseudomonadota</taxon>
        <taxon>Alphaproteobacteria</taxon>
        <taxon>Rhodobacterales</taxon>
        <taxon>Paracoccaceae</taxon>
        <taxon>Aliiroseovarius</taxon>
    </lineage>
</organism>
<dbReference type="Proteomes" id="UP001528040">
    <property type="component" value="Unassembled WGS sequence"/>
</dbReference>
<dbReference type="RefSeq" id="WP_271054034.1">
    <property type="nucleotide sequence ID" value="NZ_JAQIIO010000004.1"/>
</dbReference>
<gene>
    <name evidence="1" type="ORF">O2N63_09535</name>
</gene>